<dbReference type="OrthoDB" id="1712796at2759"/>
<dbReference type="EMBL" id="BSYR01000007">
    <property type="protein sequence ID" value="GMI69940.1"/>
    <property type="molecule type" value="Genomic_DNA"/>
</dbReference>
<accession>A0A9W7H5V4</accession>
<sequence>MRLKMRHQKRLSIDDINNSYNPISLDHIFDDVDPLSEWLHEKENSLLDGENAGVFPVDTSDDEMNVDQSQDTQQQNLSHSSSSATQTQSGDGPDNGSLSPIDDDDRQSGDRGEIRSFSRQRPRESSHDHSKSACEGSDLSCHSSNW</sequence>
<feature type="region of interest" description="Disordered" evidence="1">
    <location>
        <begin position="45"/>
        <end position="146"/>
    </location>
</feature>
<name>A0A9W7H5V4_HIBTR</name>
<feature type="compositionally biased region" description="Low complexity" evidence="1">
    <location>
        <begin position="72"/>
        <end position="89"/>
    </location>
</feature>
<gene>
    <name evidence="2" type="ORF">HRI_000663300</name>
</gene>
<evidence type="ECO:0000256" key="1">
    <source>
        <dbReference type="SAM" id="MobiDB-lite"/>
    </source>
</evidence>
<proteinExistence type="predicted"/>
<protein>
    <submittedName>
        <fullName evidence="2">Uncharacterized protein</fullName>
    </submittedName>
</protein>
<keyword evidence="3" id="KW-1185">Reference proteome</keyword>
<reference evidence="2" key="1">
    <citation type="submission" date="2023-05" db="EMBL/GenBank/DDBJ databases">
        <title>Genome and transcriptome analyses reveal genes involved in the formation of fine ridges on petal epidermal cells in Hibiscus trionum.</title>
        <authorList>
            <person name="Koshimizu S."/>
            <person name="Masuda S."/>
            <person name="Ishii T."/>
            <person name="Shirasu K."/>
            <person name="Hoshino A."/>
            <person name="Arita M."/>
        </authorList>
    </citation>
    <scope>NUCLEOTIDE SEQUENCE</scope>
    <source>
        <strain evidence="2">Hamamatsu line</strain>
    </source>
</reference>
<evidence type="ECO:0000313" key="3">
    <source>
        <dbReference type="Proteomes" id="UP001165190"/>
    </source>
</evidence>
<organism evidence="2 3">
    <name type="scientific">Hibiscus trionum</name>
    <name type="common">Flower of an hour</name>
    <dbReference type="NCBI Taxonomy" id="183268"/>
    <lineage>
        <taxon>Eukaryota</taxon>
        <taxon>Viridiplantae</taxon>
        <taxon>Streptophyta</taxon>
        <taxon>Embryophyta</taxon>
        <taxon>Tracheophyta</taxon>
        <taxon>Spermatophyta</taxon>
        <taxon>Magnoliopsida</taxon>
        <taxon>eudicotyledons</taxon>
        <taxon>Gunneridae</taxon>
        <taxon>Pentapetalae</taxon>
        <taxon>rosids</taxon>
        <taxon>malvids</taxon>
        <taxon>Malvales</taxon>
        <taxon>Malvaceae</taxon>
        <taxon>Malvoideae</taxon>
        <taxon>Hibiscus</taxon>
    </lineage>
</organism>
<evidence type="ECO:0000313" key="2">
    <source>
        <dbReference type="EMBL" id="GMI69940.1"/>
    </source>
</evidence>
<comment type="caution">
    <text evidence="2">The sequence shown here is derived from an EMBL/GenBank/DDBJ whole genome shotgun (WGS) entry which is preliminary data.</text>
</comment>
<dbReference type="AlphaFoldDB" id="A0A9W7H5V4"/>
<feature type="compositionally biased region" description="Basic and acidic residues" evidence="1">
    <location>
        <begin position="106"/>
        <end position="132"/>
    </location>
</feature>
<dbReference type="Proteomes" id="UP001165190">
    <property type="component" value="Unassembled WGS sequence"/>
</dbReference>